<evidence type="ECO:0000313" key="1">
    <source>
        <dbReference type="EMBL" id="KAI4339674.1"/>
    </source>
</evidence>
<keyword evidence="2" id="KW-1185">Reference proteome</keyword>
<evidence type="ECO:0000313" key="2">
    <source>
        <dbReference type="Proteomes" id="UP001057402"/>
    </source>
</evidence>
<organism evidence="1 2">
    <name type="scientific">Melastoma candidum</name>
    <dbReference type="NCBI Taxonomy" id="119954"/>
    <lineage>
        <taxon>Eukaryota</taxon>
        <taxon>Viridiplantae</taxon>
        <taxon>Streptophyta</taxon>
        <taxon>Embryophyta</taxon>
        <taxon>Tracheophyta</taxon>
        <taxon>Spermatophyta</taxon>
        <taxon>Magnoliopsida</taxon>
        <taxon>eudicotyledons</taxon>
        <taxon>Gunneridae</taxon>
        <taxon>Pentapetalae</taxon>
        <taxon>rosids</taxon>
        <taxon>malvids</taxon>
        <taxon>Myrtales</taxon>
        <taxon>Melastomataceae</taxon>
        <taxon>Melastomatoideae</taxon>
        <taxon>Melastomateae</taxon>
        <taxon>Melastoma</taxon>
    </lineage>
</organism>
<accession>A0ACB9NSQ7</accession>
<protein>
    <submittedName>
        <fullName evidence="1">Uncharacterized protein</fullName>
    </submittedName>
</protein>
<dbReference type="Proteomes" id="UP001057402">
    <property type="component" value="Chromosome 7"/>
</dbReference>
<name>A0ACB9NSQ7_9MYRT</name>
<proteinExistence type="predicted"/>
<comment type="caution">
    <text evidence="1">The sequence shown here is derived from an EMBL/GenBank/DDBJ whole genome shotgun (WGS) entry which is preliminary data.</text>
</comment>
<reference evidence="2" key="1">
    <citation type="journal article" date="2023" name="Front. Plant Sci.">
        <title>Chromosomal-level genome assembly of Melastoma candidum provides insights into trichome evolution.</title>
        <authorList>
            <person name="Zhong Y."/>
            <person name="Wu W."/>
            <person name="Sun C."/>
            <person name="Zou P."/>
            <person name="Liu Y."/>
            <person name="Dai S."/>
            <person name="Zhou R."/>
        </authorList>
    </citation>
    <scope>NUCLEOTIDE SEQUENCE [LARGE SCALE GENOMIC DNA]</scope>
</reference>
<sequence>MTQFLPLPPGVPFSWEKSPGVPRKQGERPSYRSGSGHRDSRPVDGKLLPPPAAPSLPGRKHRARSVMKDSQDPFLAAFVRCTRPHEEGSRGFWILRRNMLGGRGGVILTGGLSGHSCKRSCTVLDSVVYIGKTPAKSRAPSHPIGRSGYM</sequence>
<dbReference type="EMBL" id="CM042886">
    <property type="protein sequence ID" value="KAI4339674.1"/>
    <property type="molecule type" value="Genomic_DNA"/>
</dbReference>
<gene>
    <name evidence="1" type="ORF">MLD38_024589</name>
</gene>